<comment type="caution">
    <text evidence="8">The sequence shown here is derived from an EMBL/GenBank/DDBJ whole genome shotgun (WGS) entry which is preliminary data.</text>
</comment>
<dbReference type="PANTHER" id="PTHR28005:SF1">
    <property type="entry name" value="AUTOPHAGY-RELATED PROTEIN 17"/>
    <property type="match status" value="1"/>
</dbReference>
<evidence type="ECO:0000313" key="8">
    <source>
        <dbReference type="EMBL" id="KAI0303808.1"/>
    </source>
</evidence>
<keyword evidence="9" id="KW-1185">Reference proteome</keyword>
<comment type="function">
    <text evidence="6">Autophagy-specific protein that functions in response to autophagy-inducing signals as a scaffold to recruit other ATG proteins to organize preautophagosomal structure (PAS) formation. Modulates the timing and magnitude of the autophagy response, such as the size of the sequestering vesicles. Plays particularly a role in pexophagy and nucleophagy.</text>
</comment>
<dbReference type="EMBL" id="WTXG01000008">
    <property type="protein sequence ID" value="KAI0303808.1"/>
    <property type="molecule type" value="Genomic_DNA"/>
</dbReference>
<evidence type="ECO:0000313" key="9">
    <source>
        <dbReference type="Proteomes" id="UP001203297"/>
    </source>
</evidence>
<dbReference type="PANTHER" id="PTHR28005">
    <property type="entry name" value="AUTOPHAGY-RELATED PROTEIN 17"/>
    <property type="match status" value="1"/>
</dbReference>
<dbReference type="Pfam" id="PF04108">
    <property type="entry name" value="ATG17_like"/>
    <property type="match status" value="1"/>
</dbReference>
<dbReference type="GO" id="GO:0000422">
    <property type="term" value="P:autophagy of mitochondrion"/>
    <property type="evidence" value="ECO:0007669"/>
    <property type="project" value="TreeGrafter"/>
</dbReference>
<reference evidence="8" key="1">
    <citation type="journal article" date="2022" name="New Phytol.">
        <title>Evolutionary transition to the ectomycorrhizal habit in the genomes of a hyperdiverse lineage of mushroom-forming fungi.</title>
        <authorList>
            <person name="Looney B."/>
            <person name="Miyauchi S."/>
            <person name="Morin E."/>
            <person name="Drula E."/>
            <person name="Courty P.E."/>
            <person name="Kohler A."/>
            <person name="Kuo A."/>
            <person name="LaButti K."/>
            <person name="Pangilinan J."/>
            <person name="Lipzen A."/>
            <person name="Riley R."/>
            <person name="Andreopoulos W."/>
            <person name="He G."/>
            <person name="Johnson J."/>
            <person name="Nolan M."/>
            <person name="Tritt A."/>
            <person name="Barry K.W."/>
            <person name="Grigoriev I.V."/>
            <person name="Nagy L.G."/>
            <person name="Hibbett D."/>
            <person name="Henrissat B."/>
            <person name="Matheny P.B."/>
            <person name="Labbe J."/>
            <person name="Martin F.M."/>
        </authorList>
    </citation>
    <scope>NUCLEOTIDE SEQUENCE</scope>
    <source>
        <strain evidence="8">BPL690</strain>
    </source>
</reference>
<dbReference type="GO" id="GO:0060090">
    <property type="term" value="F:molecular adaptor activity"/>
    <property type="evidence" value="ECO:0007669"/>
    <property type="project" value="TreeGrafter"/>
</dbReference>
<keyword evidence="4 6" id="KW-0072">Autophagy</keyword>
<dbReference type="InterPro" id="IPR045326">
    <property type="entry name" value="ATG17-like_dom"/>
</dbReference>
<accession>A0AAD4QQ19</accession>
<evidence type="ECO:0000256" key="6">
    <source>
        <dbReference type="RuleBase" id="RU368080"/>
    </source>
</evidence>
<gene>
    <name evidence="8" type="ORF">B0F90DRAFT_1816069</name>
</gene>
<comment type="subcellular location">
    <subcellularLocation>
        <location evidence="6">Cytoplasm</location>
    </subcellularLocation>
    <subcellularLocation>
        <location evidence="6">Preautophagosomal structure membrane</location>
        <topology evidence="6">Peripheral membrane protein</topology>
    </subcellularLocation>
</comment>
<dbReference type="AlphaFoldDB" id="A0AAD4QQ19"/>
<dbReference type="GO" id="GO:0034045">
    <property type="term" value="C:phagophore assembly site membrane"/>
    <property type="evidence" value="ECO:0007669"/>
    <property type="project" value="UniProtKB-SubCell"/>
</dbReference>
<dbReference type="GO" id="GO:0034727">
    <property type="term" value="P:piecemeal microautophagy of the nucleus"/>
    <property type="evidence" value="ECO:0007669"/>
    <property type="project" value="TreeGrafter"/>
</dbReference>
<protein>
    <recommendedName>
        <fullName evidence="2 6">Autophagy-related protein 17</fullName>
    </recommendedName>
</protein>
<sequence length="480" mass="54124">MSSPPDRNEHPDLKSLVLQSRKALQHGEALCSRANATSTSSAKEASDVLALNAKIQWISHALAAVVAKLIEQRRAKLEKQTQARDTSRSRNTDMLDAILESLGTHVVPPGFHENASGSSIFVDPSSDSEVELPHKLTAPDHSPTLTIRNSNGNVTGVSKKARRLKEDKSRWRTLRDFVDERAIEDALETIESERNQLEDSLAVTASYTVTLQNTLHAIRETLPSDEPAVDIHKLLSTQEHWTTGMAHQLESLAEHFEKMEVALKDSEAGERFSEGDIQEMLRDAEELPVILAELEDAWAAVERSHEELLSAKQVSQQRLHKHRNTLEDLEELGDIMDDMLRRQDEIEADCSNRLDRLYQNLVVIEDLIQQFNAYRLSYSKLLVEIARRRQYKEAAENIVRGMVAQLEAMSEEERVVRESFNAEHGAHLPSDLCLYIENPPTRWQVTPLDGDALESVPDIDNDLLVEVDLQLAPVSKLRNL</sequence>
<evidence type="ECO:0000256" key="5">
    <source>
        <dbReference type="ARBA" id="ARBA00023136"/>
    </source>
</evidence>
<comment type="similarity">
    <text evidence="1 6">Belongs to the ATG17 family.</text>
</comment>
<name>A0AAD4QQ19_9AGAM</name>
<organism evidence="8 9">
    <name type="scientific">Multifurca ochricompacta</name>
    <dbReference type="NCBI Taxonomy" id="376703"/>
    <lineage>
        <taxon>Eukaryota</taxon>
        <taxon>Fungi</taxon>
        <taxon>Dikarya</taxon>
        <taxon>Basidiomycota</taxon>
        <taxon>Agaricomycotina</taxon>
        <taxon>Agaricomycetes</taxon>
        <taxon>Russulales</taxon>
        <taxon>Russulaceae</taxon>
        <taxon>Multifurca</taxon>
    </lineage>
</organism>
<dbReference type="InterPro" id="IPR007240">
    <property type="entry name" value="Atg17"/>
</dbReference>
<dbReference type="GO" id="GO:0000045">
    <property type="term" value="P:autophagosome assembly"/>
    <property type="evidence" value="ECO:0007669"/>
    <property type="project" value="TreeGrafter"/>
</dbReference>
<feature type="domain" description="Autophagy protein ATG17-like" evidence="7">
    <location>
        <begin position="24"/>
        <end position="427"/>
    </location>
</feature>
<evidence type="ECO:0000256" key="3">
    <source>
        <dbReference type="ARBA" id="ARBA00022490"/>
    </source>
</evidence>
<dbReference type="GO" id="GO:1990316">
    <property type="term" value="C:Atg1/ULK1 kinase complex"/>
    <property type="evidence" value="ECO:0007669"/>
    <property type="project" value="TreeGrafter"/>
</dbReference>
<evidence type="ECO:0000259" key="7">
    <source>
        <dbReference type="Pfam" id="PF04108"/>
    </source>
</evidence>
<evidence type="ECO:0000256" key="4">
    <source>
        <dbReference type="ARBA" id="ARBA00023006"/>
    </source>
</evidence>
<dbReference type="Proteomes" id="UP001203297">
    <property type="component" value="Unassembled WGS sequence"/>
</dbReference>
<proteinExistence type="inferred from homology"/>
<evidence type="ECO:0000256" key="1">
    <source>
        <dbReference type="ARBA" id="ARBA00006259"/>
    </source>
</evidence>
<dbReference type="GO" id="GO:0030295">
    <property type="term" value="F:protein kinase activator activity"/>
    <property type="evidence" value="ECO:0007669"/>
    <property type="project" value="TreeGrafter"/>
</dbReference>
<keyword evidence="3 6" id="KW-0963">Cytoplasm</keyword>
<keyword evidence="5" id="KW-0472">Membrane</keyword>
<evidence type="ECO:0000256" key="2">
    <source>
        <dbReference type="ARBA" id="ARBA00013806"/>
    </source>
</evidence>